<evidence type="ECO:0000259" key="3">
    <source>
        <dbReference type="Pfam" id="PF01551"/>
    </source>
</evidence>
<accession>A0A849VIR8</accession>
<evidence type="ECO:0000256" key="1">
    <source>
        <dbReference type="SAM" id="Coils"/>
    </source>
</evidence>
<evidence type="ECO:0000313" key="5">
    <source>
        <dbReference type="Proteomes" id="UP000586305"/>
    </source>
</evidence>
<feature type="coiled-coil region" evidence="1">
    <location>
        <begin position="24"/>
        <end position="65"/>
    </location>
</feature>
<dbReference type="Proteomes" id="UP000586305">
    <property type="component" value="Unassembled WGS sequence"/>
</dbReference>
<dbReference type="EMBL" id="JABBPG010000005">
    <property type="protein sequence ID" value="NOU51621.1"/>
    <property type="molecule type" value="Genomic_DNA"/>
</dbReference>
<dbReference type="GO" id="GO:0004222">
    <property type="term" value="F:metalloendopeptidase activity"/>
    <property type="evidence" value="ECO:0007669"/>
    <property type="project" value="TreeGrafter"/>
</dbReference>
<dbReference type="FunFam" id="2.70.70.10:FF:000003">
    <property type="entry name" value="Murein hydrolase activator EnvC"/>
    <property type="match status" value="1"/>
</dbReference>
<comment type="caution">
    <text evidence="4">The sequence shown here is derived from an EMBL/GenBank/DDBJ whole genome shotgun (WGS) entry which is preliminary data.</text>
</comment>
<dbReference type="AlphaFoldDB" id="A0A849VIR8"/>
<name>A0A849VIR8_9GAMM</name>
<organism evidence="4 5">
    <name type="scientific">Pseudoalteromonas caenipelagi</name>
    <dbReference type="NCBI Taxonomy" id="2726988"/>
    <lineage>
        <taxon>Bacteria</taxon>
        <taxon>Pseudomonadati</taxon>
        <taxon>Pseudomonadota</taxon>
        <taxon>Gammaproteobacteria</taxon>
        <taxon>Alteromonadales</taxon>
        <taxon>Pseudoalteromonadaceae</taxon>
        <taxon>Pseudoalteromonas</taxon>
    </lineage>
</organism>
<protein>
    <submittedName>
        <fullName evidence="4">Peptidoglycan DD-metalloendopeptidase family protein</fullName>
    </submittedName>
</protein>
<dbReference type="Gene3D" id="6.10.250.3150">
    <property type="match status" value="1"/>
</dbReference>
<dbReference type="InterPro" id="IPR011055">
    <property type="entry name" value="Dup_hybrid_motif"/>
</dbReference>
<gene>
    <name evidence="4" type="ORF">HG263_13885</name>
</gene>
<dbReference type="InterPro" id="IPR016047">
    <property type="entry name" value="M23ase_b-sheet_dom"/>
</dbReference>
<keyword evidence="1" id="KW-0175">Coiled coil</keyword>
<evidence type="ECO:0000256" key="2">
    <source>
        <dbReference type="SAM" id="SignalP"/>
    </source>
</evidence>
<feature type="domain" description="M23ase beta-sheet core" evidence="3">
    <location>
        <begin position="277"/>
        <end position="370"/>
    </location>
</feature>
<feature type="chain" id="PRO_5033061940" evidence="2">
    <location>
        <begin position="23"/>
        <end position="377"/>
    </location>
</feature>
<reference evidence="4 5" key="1">
    <citation type="submission" date="2020-04" db="EMBL/GenBank/DDBJ databases">
        <title>Pseudoalteromonas caenipelagi sp. nov., isolated from a tidal flat.</title>
        <authorList>
            <person name="Park S."/>
            <person name="Yoon J.-H."/>
        </authorList>
    </citation>
    <scope>NUCLEOTIDE SEQUENCE [LARGE SCALE GENOMIC DNA]</scope>
    <source>
        <strain evidence="4 5">JBTF-M23</strain>
    </source>
</reference>
<dbReference type="InterPro" id="IPR050570">
    <property type="entry name" value="Cell_wall_metabolism_enzyme"/>
</dbReference>
<evidence type="ECO:0000313" key="4">
    <source>
        <dbReference type="EMBL" id="NOU51621.1"/>
    </source>
</evidence>
<dbReference type="PANTHER" id="PTHR21666">
    <property type="entry name" value="PEPTIDASE-RELATED"/>
    <property type="match status" value="1"/>
</dbReference>
<sequence length="377" mass="42549">MLKLPCKLFALGLLLATTSVIANESRTKQDLTEVQQELKKSQKNYQQQRSNIASLRAKLKAQELDIAKNAKALSLTKRGIAENQQQQYTLQSEAKSLESKKQRLQKLLASQLKSAYMTGSHDYSKMLLNQEQSATLERTISYYDYFNKARINQLEELKLIFSELAKNQQQLKRKQEQLAALRKQQEQRQTALVARQNERQIHLQELNAALQQTAQAIDYLKENEQTLLATLEELAKIQQPDEVVLDGLAQSKGQLQWPSKGRLRHRFGQRKHAGMSWKGVVIQAQTGTPVISIKQGQVVYADWLNGFGWVMVVDHGKGFMSLYGHTQTLLKDVGDLVSAGETIALVGQSGGQTRSGLYFEIRHKGSAVDPVKWCKAS</sequence>
<dbReference type="SUPFAM" id="SSF51261">
    <property type="entry name" value="Duplicated hybrid motif"/>
    <property type="match status" value="1"/>
</dbReference>
<dbReference type="Gene3D" id="2.70.70.10">
    <property type="entry name" value="Glucose Permease (Domain IIA)"/>
    <property type="match status" value="1"/>
</dbReference>
<dbReference type="CDD" id="cd12797">
    <property type="entry name" value="M23_peptidase"/>
    <property type="match status" value="1"/>
</dbReference>
<keyword evidence="5" id="KW-1185">Reference proteome</keyword>
<feature type="signal peptide" evidence="2">
    <location>
        <begin position="1"/>
        <end position="22"/>
    </location>
</feature>
<dbReference type="Pfam" id="PF01551">
    <property type="entry name" value="Peptidase_M23"/>
    <property type="match status" value="1"/>
</dbReference>
<dbReference type="PANTHER" id="PTHR21666:SF270">
    <property type="entry name" value="MUREIN HYDROLASE ACTIVATOR ENVC"/>
    <property type="match status" value="1"/>
</dbReference>
<proteinExistence type="predicted"/>
<dbReference type="RefSeq" id="WP_171626675.1">
    <property type="nucleotide sequence ID" value="NZ_JABBPG010000005.1"/>
</dbReference>
<keyword evidence="2" id="KW-0732">Signal</keyword>
<feature type="coiled-coil region" evidence="1">
    <location>
        <begin position="154"/>
        <end position="223"/>
    </location>
</feature>